<name>A0A0F9SIP8_9ZZZZ</name>
<dbReference type="AlphaFoldDB" id="A0A0F9SIP8"/>
<dbReference type="Gene3D" id="3.40.1260.10">
    <property type="entry name" value="DsrEFH-like"/>
    <property type="match status" value="1"/>
</dbReference>
<dbReference type="EMBL" id="LAZR01000439">
    <property type="protein sequence ID" value="KKN68810.1"/>
    <property type="molecule type" value="Genomic_DNA"/>
</dbReference>
<gene>
    <name evidence="1" type="ORF">LCGC14_0447450</name>
</gene>
<dbReference type="SUPFAM" id="SSF75169">
    <property type="entry name" value="DsrEFH-like"/>
    <property type="match status" value="1"/>
</dbReference>
<evidence type="ECO:0000313" key="1">
    <source>
        <dbReference type="EMBL" id="KKN68810.1"/>
    </source>
</evidence>
<organism evidence="1">
    <name type="scientific">marine sediment metagenome</name>
    <dbReference type="NCBI Taxonomy" id="412755"/>
    <lineage>
        <taxon>unclassified sequences</taxon>
        <taxon>metagenomes</taxon>
        <taxon>ecological metagenomes</taxon>
    </lineage>
</organism>
<dbReference type="GO" id="GO:0005829">
    <property type="term" value="C:cytosol"/>
    <property type="evidence" value="ECO:0007669"/>
    <property type="project" value="TreeGrafter"/>
</dbReference>
<accession>A0A0F9SIP8</accession>
<dbReference type="InterPro" id="IPR027396">
    <property type="entry name" value="DsrEFH-like"/>
</dbReference>
<dbReference type="PANTHER" id="PTHR34874">
    <property type="entry name" value="PROTEIN YCHN"/>
    <property type="match status" value="1"/>
</dbReference>
<dbReference type="Pfam" id="PF02635">
    <property type="entry name" value="DsrE"/>
    <property type="match status" value="1"/>
</dbReference>
<sequence>MKVLLIINDAPYGTEKAYNAMRLAMMIQKEHADAEVRIFLLADAVTCAVPKQSTPEGYYNLERMFKSVIKKGGVVKACGTCANARGIKGINLIDGIEISTMSQLSQWTVSSDKVLTF</sequence>
<protein>
    <submittedName>
        <fullName evidence="1">Uncharacterized protein</fullName>
    </submittedName>
</protein>
<reference evidence="1" key="1">
    <citation type="journal article" date="2015" name="Nature">
        <title>Complex archaea that bridge the gap between prokaryotes and eukaryotes.</title>
        <authorList>
            <person name="Spang A."/>
            <person name="Saw J.H."/>
            <person name="Jorgensen S.L."/>
            <person name="Zaremba-Niedzwiedzka K."/>
            <person name="Martijn J."/>
            <person name="Lind A.E."/>
            <person name="van Eijk R."/>
            <person name="Schleper C."/>
            <person name="Guy L."/>
            <person name="Ettema T.J."/>
        </authorList>
    </citation>
    <scope>NUCLEOTIDE SEQUENCE</scope>
</reference>
<proteinExistence type="predicted"/>
<comment type="caution">
    <text evidence="1">The sequence shown here is derived from an EMBL/GenBank/DDBJ whole genome shotgun (WGS) entry which is preliminary data.</text>
</comment>
<dbReference type="PANTHER" id="PTHR34874:SF1">
    <property type="entry name" value="PROTEIN YCHN"/>
    <property type="match status" value="1"/>
</dbReference>
<dbReference type="InterPro" id="IPR003787">
    <property type="entry name" value="Sulphur_relay_DsrE/F-like"/>
</dbReference>